<evidence type="ECO:0000256" key="8">
    <source>
        <dbReference type="ARBA" id="ARBA00023065"/>
    </source>
</evidence>
<reference evidence="13 14" key="2">
    <citation type="submission" date="2019-01" db="EMBL/GenBank/DDBJ databases">
        <title>The decoding of complex shrimp genome reveals the adaptation for benthos swimmer, frequently molting mechanism and breeding impact on genome.</title>
        <authorList>
            <person name="Sun Y."/>
            <person name="Gao Y."/>
            <person name="Yu Y."/>
        </authorList>
    </citation>
    <scope>NUCLEOTIDE SEQUENCE [LARGE SCALE GENOMIC DNA]</scope>
    <source>
        <tissue evidence="13">Muscle</tissue>
    </source>
</reference>
<dbReference type="GO" id="GO:0005886">
    <property type="term" value="C:plasma membrane"/>
    <property type="evidence" value="ECO:0007669"/>
    <property type="project" value="TreeGrafter"/>
</dbReference>
<dbReference type="PANTHER" id="PTHR11690:SF300">
    <property type="entry name" value="PICKPOCKET PROTEIN 19"/>
    <property type="match status" value="1"/>
</dbReference>
<accession>A0A3R7MDV0</accession>
<comment type="similarity">
    <text evidence="2 12">Belongs to the amiloride-sensitive sodium channel (TC 1.A.6) family.</text>
</comment>
<dbReference type="GO" id="GO:0015280">
    <property type="term" value="F:ligand-gated sodium channel activity"/>
    <property type="evidence" value="ECO:0007669"/>
    <property type="project" value="TreeGrafter"/>
</dbReference>
<evidence type="ECO:0000256" key="4">
    <source>
        <dbReference type="ARBA" id="ARBA00022461"/>
    </source>
</evidence>
<protein>
    <submittedName>
        <fullName evidence="13">Uncharacterized protein</fullName>
    </submittedName>
</protein>
<comment type="subcellular location">
    <subcellularLocation>
        <location evidence="1">Membrane</location>
        <topology evidence="1">Multi-pass membrane protein</topology>
    </subcellularLocation>
</comment>
<keyword evidence="11 12" id="KW-0407">Ion channel</keyword>
<keyword evidence="8 12" id="KW-0406">Ion transport</keyword>
<keyword evidence="6" id="KW-1133">Transmembrane helix</keyword>
<dbReference type="Pfam" id="PF00858">
    <property type="entry name" value="ASC"/>
    <property type="match status" value="1"/>
</dbReference>
<dbReference type="Proteomes" id="UP000283509">
    <property type="component" value="Unassembled WGS sequence"/>
</dbReference>
<dbReference type="Gene3D" id="1.10.287.770">
    <property type="entry name" value="YojJ-like"/>
    <property type="match status" value="1"/>
</dbReference>
<evidence type="ECO:0000256" key="1">
    <source>
        <dbReference type="ARBA" id="ARBA00004141"/>
    </source>
</evidence>
<dbReference type="EMBL" id="QCYY01002000">
    <property type="protein sequence ID" value="ROT73716.1"/>
    <property type="molecule type" value="Genomic_DNA"/>
</dbReference>
<evidence type="ECO:0000256" key="2">
    <source>
        <dbReference type="ARBA" id="ARBA00007193"/>
    </source>
</evidence>
<dbReference type="AlphaFoldDB" id="A0A3R7MDV0"/>
<evidence type="ECO:0000313" key="13">
    <source>
        <dbReference type="EMBL" id="ROT73716.1"/>
    </source>
</evidence>
<dbReference type="PANTHER" id="PTHR11690">
    <property type="entry name" value="AMILORIDE-SENSITIVE SODIUM CHANNEL-RELATED"/>
    <property type="match status" value="1"/>
</dbReference>
<evidence type="ECO:0000256" key="6">
    <source>
        <dbReference type="ARBA" id="ARBA00022989"/>
    </source>
</evidence>
<reference evidence="13 14" key="1">
    <citation type="submission" date="2018-04" db="EMBL/GenBank/DDBJ databases">
        <authorList>
            <person name="Zhang X."/>
            <person name="Yuan J."/>
            <person name="Li F."/>
            <person name="Xiang J."/>
        </authorList>
    </citation>
    <scope>NUCLEOTIDE SEQUENCE [LARGE SCALE GENOMIC DNA]</scope>
    <source>
        <tissue evidence="13">Muscle</tissue>
    </source>
</reference>
<comment type="caution">
    <text evidence="13">The sequence shown here is derived from an EMBL/GenBank/DDBJ whole genome shotgun (WGS) entry which is preliminary data.</text>
</comment>
<dbReference type="OrthoDB" id="6628406at2759"/>
<gene>
    <name evidence="13" type="ORF">C7M84_007834</name>
</gene>
<keyword evidence="7" id="KW-0915">Sodium</keyword>
<keyword evidence="4 12" id="KW-0894">Sodium channel</keyword>
<keyword evidence="14" id="KW-1185">Reference proteome</keyword>
<evidence type="ECO:0000256" key="11">
    <source>
        <dbReference type="ARBA" id="ARBA00023303"/>
    </source>
</evidence>
<evidence type="ECO:0000256" key="12">
    <source>
        <dbReference type="RuleBase" id="RU000679"/>
    </source>
</evidence>
<dbReference type="InterPro" id="IPR001873">
    <property type="entry name" value="ENaC"/>
</dbReference>
<organism evidence="13 14">
    <name type="scientific">Penaeus vannamei</name>
    <name type="common">Whiteleg shrimp</name>
    <name type="synonym">Litopenaeus vannamei</name>
    <dbReference type="NCBI Taxonomy" id="6689"/>
    <lineage>
        <taxon>Eukaryota</taxon>
        <taxon>Metazoa</taxon>
        <taxon>Ecdysozoa</taxon>
        <taxon>Arthropoda</taxon>
        <taxon>Crustacea</taxon>
        <taxon>Multicrustacea</taxon>
        <taxon>Malacostraca</taxon>
        <taxon>Eumalacostraca</taxon>
        <taxon>Eucarida</taxon>
        <taxon>Decapoda</taxon>
        <taxon>Dendrobranchiata</taxon>
        <taxon>Penaeoidea</taxon>
        <taxon>Penaeidae</taxon>
        <taxon>Penaeus</taxon>
    </lineage>
</organism>
<evidence type="ECO:0000256" key="7">
    <source>
        <dbReference type="ARBA" id="ARBA00023053"/>
    </source>
</evidence>
<evidence type="ECO:0000256" key="3">
    <source>
        <dbReference type="ARBA" id="ARBA00022448"/>
    </source>
</evidence>
<sequence>MERNNYDTVPLICDIIVPVLDELCVLGDPVAISGIFNNMYLLLHDQESESYEDDRGFKILIHDPRDDPVIDLRTHGTTLMEGWVKDVRVAVREFKTIPTNRRPCIATPAYSSSQCISTCFLRTLYNETRCLMPYMSPPVAPRGEPCRTPEQYRLALAREQDLLFYGGWSHVRCSCLKQCNEDIYSTFTEAAKTSGKSAKLRVFFQDLTYDEVSEDIAYGAIALLCDIGGTLGLLLGASVLTFIEFVEVLGMKFLPRAPRL</sequence>
<keyword evidence="3 12" id="KW-0813">Transport</keyword>
<name>A0A3R7MDV0_PENVA</name>
<dbReference type="STRING" id="6689.A0A3R7MDV0"/>
<evidence type="ECO:0000256" key="5">
    <source>
        <dbReference type="ARBA" id="ARBA00022692"/>
    </source>
</evidence>
<evidence type="ECO:0000256" key="10">
    <source>
        <dbReference type="ARBA" id="ARBA00023201"/>
    </source>
</evidence>
<evidence type="ECO:0000313" key="14">
    <source>
        <dbReference type="Proteomes" id="UP000283509"/>
    </source>
</evidence>
<keyword evidence="5 12" id="KW-0812">Transmembrane</keyword>
<dbReference type="PRINTS" id="PR01078">
    <property type="entry name" value="AMINACHANNEL"/>
</dbReference>
<keyword evidence="10 12" id="KW-0739">Sodium transport</keyword>
<evidence type="ECO:0000256" key="9">
    <source>
        <dbReference type="ARBA" id="ARBA00023136"/>
    </source>
</evidence>
<keyword evidence="9" id="KW-0472">Membrane</keyword>
<proteinExistence type="inferred from homology"/>